<accession>A0ABR3F2S4</accession>
<dbReference type="InterPro" id="IPR004457">
    <property type="entry name" value="Znf_ZPR1"/>
</dbReference>
<dbReference type="Pfam" id="PF22794">
    <property type="entry name" value="jr-ZPR1"/>
    <property type="match status" value="1"/>
</dbReference>
<feature type="domain" description="Zinc finger ZPR1-type" evidence="6">
    <location>
        <begin position="8"/>
        <end position="109"/>
    </location>
</feature>
<keyword evidence="4" id="KW-0862">Zinc</keyword>
<dbReference type="InterPro" id="IPR042451">
    <property type="entry name" value="ZPR1_A/B_dom"/>
</dbReference>
<comment type="caution">
    <text evidence="7">The sequence shown here is derived from an EMBL/GenBank/DDBJ whole genome shotgun (WGS) entry which is preliminary data.</text>
</comment>
<dbReference type="Gene3D" id="2.60.120.1040">
    <property type="entry name" value="ZPR1, A/B domain"/>
    <property type="match status" value="1"/>
</dbReference>
<dbReference type="SMART" id="SM00709">
    <property type="entry name" value="Zpr1"/>
    <property type="match status" value="1"/>
</dbReference>
<dbReference type="GO" id="GO:0008270">
    <property type="term" value="F:zinc ion binding"/>
    <property type="evidence" value="ECO:0007669"/>
    <property type="project" value="UniProtKB-KW"/>
</dbReference>
<keyword evidence="2" id="KW-0479">Metal-binding</keyword>
<organism evidence="7 8">
    <name type="scientific">Marasmius crinis-equi</name>
    <dbReference type="NCBI Taxonomy" id="585013"/>
    <lineage>
        <taxon>Eukaryota</taxon>
        <taxon>Fungi</taxon>
        <taxon>Dikarya</taxon>
        <taxon>Basidiomycota</taxon>
        <taxon>Agaricomycotina</taxon>
        <taxon>Agaricomycetes</taxon>
        <taxon>Agaricomycetidae</taxon>
        <taxon>Agaricales</taxon>
        <taxon>Marasmiineae</taxon>
        <taxon>Marasmiaceae</taxon>
        <taxon>Marasmius</taxon>
    </lineage>
</organism>
<feature type="region of interest" description="Disordered" evidence="5">
    <location>
        <begin position="69"/>
        <end position="88"/>
    </location>
</feature>
<evidence type="ECO:0000313" key="8">
    <source>
        <dbReference type="Proteomes" id="UP001465976"/>
    </source>
</evidence>
<reference evidence="7 8" key="1">
    <citation type="submission" date="2024-02" db="EMBL/GenBank/DDBJ databases">
        <title>A draft genome for the cacao thread blight pathogen Marasmius crinis-equi.</title>
        <authorList>
            <person name="Cohen S.P."/>
            <person name="Baruah I.K."/>
            <person name="Amoako-Attah I."/>
            <person name="Bukari Y."/>
            <person name="Meinhardt L.W."/>
            <person name="Bailey B.A."/>
        </authorList>
    </citation>
    <scope>NUCLEOTIDE SEQUENCE [LARGE SCALE GENOMIC DNA]</scope>
    <source>
        <strain evidence="7 8">GH-76</strain>
    </source>
</reference>
<dbReference type="InterPro" id="IPR040141">
    <property type="entry name" value="ZPR1"/>
</dbReference>
<gene>
    <name evidence="7" type="primary">ZPR1_2</name>
    <name evidence="7" type="ORF">V5O48_012446</name>
</gene>
<evidence type="ECO:0000256" key="3">
    <source>
        <dbReference type="ARBA" id="ARBA00022771"/>
    </source>
</evidence>
<dbReference type="Proteomes" id="UP001465976">
    <property type="component" value="Unassembled WGS sequence"/>
</dbReference>
<protein>
    <submittedName>
        <fullName evidence="7">Nucleolar zinc-finger protein</fullName>
    </submittedName>
</protein>
<dbReference type="PANTHER" id="PTHR10876:SF0">
    <property type="entry name" value="ZINC FINGER PROTEIN ZPR1"/>
    <property type="match status" value="1"/>
</dbReference>
<name>A0ABR3F2S4_9AGAR</name>
<evidence type="ECO:0000259" key="6">
    <source>
        <dbReference type="SMART" id="SM00709"/>
    </source>
</evidence>
<dbReference type="PANTHER" id="PTHR10876">
    <property type="entry name" value="ZINC FINGER PROTEIN ZPR1"/>
    <property type="match status" value="1"/>
</dbReference>
<feature type="region of interest" description="Disordered" evidence="5">
    <location>
        <begin position="139"/>
        <end position="159"/>
    </location>
</feature>
<dbReference type="EMBL" id="JBAHYK010001101">
    <property type="protein sequence ID" value="KAL0569516.1"/>
    <property type="molecule type" value="Genomic_DNA"/>
</dbReference>
<dbReference type="InterPro" id="IPR056180">
    <property type="entry name" value="ZPR1_jr_dom"/>
</dbReference>
<evidence type="ECO:0000256" key="5">
    <source>
        <dbReference type="SAM" id="MobiDB-lite"/>
    </source>
</evidence>
<sequence length="159" mass="17804">MRRVTVGISSRYFLLHSFTLRSLSPNNETRKVLTAGLTIPEINLVLAHGTLGGRFTTLEQVYEELSKEVVTGGDSSEESERTTFETVKSGDGPFTAILDDPLANSYVQNLYTPNPDPRMAEELYERTWGQNELLGLDDMKVEGHKQDAKEEGEKVESQH</sequence>
<comment type="similarity">
    <text evidence="1">Belongs to the ZPR1 family.</text>
</comment>
<evidence type="ECO:0000256" key="1">
    <source>
        <dbReference type="ARBA" id="ARBA00008354"/>
    </source>
</evidence>
<evidence type="ECO:0000313" key="7">
    <source>
        <dbReference type="EMBL" id="KAL0569516.1"/>
    </source>
</evidence>
<evidence type="ECO:0000256" key="2">
    <source>
        <dbReference type="ARBA" id="ARBA00022723"/>
    </source>
</evidence>
<keyword evidence="3 7" id="KW-0863">Zinc-finger</keyword>
<proteinExistence type="inferred from homology"/>
<keyword evidence="8" id="KW-1185">Reference proteome</keyword>
<evidence type="ECO:0000256" key="4">
    <source>
        <dbReference type="ARBA" id="ARBA00022833"/>
    </source>
</evidence>